<accession>A0A7L9FL81</accession>
<keyword evidence="2" id="KW-0548">Nucleotidyltransferase</keyword>
<dbReference type="PANTHER" id="PTHR43793">
    <property type="entry name" value="FAD SYNTHASE"/>
    <property type="match status" value="1"/>
</dbReference>
<evidence type="ECO:0000256" key="1">
    <source>
        <dbReference type="ARBA" id="ARBA00022679"/>
    </source>
</evidence>
<dbReference type="InterPro" id="IPR014729">
    <property type="entry name" value="Rossmann-like_a/b/a_fold"/>
</dbReference>
<name>A0A7L9FL81_9CREN</name>
<dbReference type="SUPFAM" id="SSF52374">
    <property type="entry name" value="Nucleotidylyl transferase"/>
    <property type="match status" value="1"/>
</dbReference>
<dbReference type="Proteomes" id="UP000594121">
    <property type="component" value="Chromosome"/>
</dbReference>
<evidence type="ECO:0000313" key="5">
    <source>
        <dbReference type="EMBL" id="QOJ79616.1"/>
    </source>
</evidence>
<evidence type="ECO:0000259" key="3">
    <source>
        <dbReference type="Pfam" id="PF01467"/>
    </source>
</evidence>
<dbReference type="InterPro" id="IPR023140">
    <property type="entry name" value="DUF357"/>
</dbReference>
<dbReference type="SUPFAM" id="SSF158372">
    <property type="entry name" value="AF1782-like"/>
    <property type="match status" value="1"/>
</dbReference>
<dbReference type="PANTHER" id="PTHR43793:SF1">
    <property type="entry name" value="FAD SYNTHASE"/>
    <property type="match status" value="1"/>
</dbReference>
<keyword evidence="1" id="KW-0808">Transferase</keyword>
<evidence type="ECO:0000259" key="4">
    <source>
        <dbReference type="Pfam" id="PF04010"/>
    </source>
</evidence>
<dbReference type="InterPro" id="IPR036809">
    <property type="entry name" value="AF1782-like_sf"/>
</dbReference>
<dbReference type="Pfam" id="PF01467">
    <property type="entry name" value="CTP_transf_like"/>
    <property type="match status" value="1"/>
</dbReference>
<dbReference type="Gene3D" id="3.40.50.620">
    <property type="entry name" value="HUPs"/>
    <property type="match status" value="1"/>
</dbReference>
<dbReference type="FunCoup" id="A0A7L9FL81">
    <property type="interactions" value="4"/>
</dbReference>
<sequence>MERLCKEKASKYIANVEYALKQIRCPDERRDLCSVVEQALFYLKDASFYLERSDCLTSIACSSYAEGLLDALRLLGLVEFQWRAARASHSEKKVLVGGVFDILHPGHIYFLERAREYGRVYVVVARDQTVIETKGRPPLMSENDRVRMLNSLRVVEEAFLGDYPPSFENAIRRVNPDYIVLGKDQAWLYPTVERALKSTGIASEIITIEERIEGYSSTTYRNKLSQAP</sequence>
<dbReference type="EMBL" id="CP062310">
    <property type="protein sequence ID" value="QOJ79616.1"/>
    <property type="molecule type" value="Genomic_DNA"/>
</dbReference>
<dbReference type="RefSeq" id="WP_192819588.1">
    <property type="nucleotide sequence ID" value="NZ_CP062310.1"/>
</dbReference>
<feature type="domain" description="Cytidyltransferase-like" evidence="3">
    <location>
        <begin position="95"/>
        <end position="222"/>
    </location>
</feature>
<dbReference type="Pfam" id="PF04010">
    <property type="entry name" value="DUF357"/>
    <property type="match status" value="1"/>
</dbReference>
<feature type="domain" description="DUF357" evidence="4">
    <location>
        <begin position="11"/>
        <end position="77"/>
    </location>
</feature>
<gene>
    <name evidence="5" type="ORF">IG193_03940</name>
</gene>
<dbReference type="GO" id="GO:0016779">
    <property type="term" value="F:nucleotidyltransferase activity"/>
    <property type="evidence" value="ECO:0007669"/>
    <property type="project" value="UniProtKB-KW"/>
</dbReference>
<dbReference type="InterPro" id="IPR004821">
    <property type="entry name" value="Cyt_trans-like"/>
</dbReference>
<organism evidence="5 6">
    <name type="scientific">Infirmifilum lucidum</name>
    <dbReference type="NCBI Taxonomy" id="2776706"/>
    <lineage>
        <taxon>Archaea</taxon>
        <taxon>Thermoproteota</taxon>
        <taxon>Thermoprotei</taxon>
        <taxon>Thermofilales</taxon>
        <taxon>Thermofilaceae</taxon>
        <taxon>Infirmifilum</taxon>
    </lineage>
</organism>
<dbReference type="InParanoid" id="A0A7L9FL81"/>
<dbReference type="Gene3D" id="1.20.1270.90">
    <property type="entry name" value="AF1782-like"/>
    <property type="match status" value="1"/>
</dbReference>
<dbReference type="AlphaFoldDB" id="A0A7L9FL81"/>
<reference evidence="5 6" key="1">
    <citation type="submission" date="2020-10" db="EMBL/GenBank/DDBJ databases">
        <title>Thermofilum lucidum 3507LT sp. nov. a novel member of Thermofilaceae family isolated from Chile hot spring, and proposal of description order Thermofilales.</title>
        <authorList>
            <person name="Zayulina K.S."/>
            <person name="Elcheninov A.G."/>
            <person name="Toshchakov S.V."/>
            <person name="Kublanov I.V."/>
        </authorList>
    </citation>
    <scope>NUCLEOTIDE SEQUENCE [LARGE SCALE GENOMIC DNA]</scope>
    <source>
        <strain evidence="5 6">3507LT</strain>
    </source>
</reference>
<proteinExistence type="predicted"/>
<dbReference type="GeneID" id="59149018"/>
<dbReference type="NCBIfam" id="TIGR00125">
    <property type="entry name" value="cyt_tran_rel"/>
    <property type="match status" value="1"/>
</dbReference>
<protein>
    <submittedName>
        <fullName evidence="5">DUF357 domain-containing protein</fullName>
    </submittedName>
</protein>
<dbReference type="KEGG" id="thel:IG193_03940"/>
<evidence type="ECO:0000256" key="2">
    <source>
        <dbReference type="ARBA" id="ARBA00022695"/>
    </source>
</evidence>
<evidence type="ECO:0000313" key="6">
    <source>
        <dbReference type="Proteomes" id="UP000594121"/>
    </source>
</evidence>
<keyword evidence="6" id="KW-1185">Reference proteome</keyword>
<dbReference type="InterPro" id="IPR050385">
    <property type="entry name" value="Archaeal_FAD_synthase"/>
</dbReference>